<dbReference type="Proteomes" id="UP000604046">
    <property type="component" value="Unassembled WGS sequence"/>
</dbReference>
<dbReference type="EMBL" id="CAJNDS010002117">
    <property type="protein sequence ID" value="CAE7336435.1"/>
    <property type="molecule type" value="Genomic_DNA"/>
</dbReference>
<evidence type="ECO:0000313" key="3">
    <source>
        <dbReference type="Proteomes" id="UP000604046"/>
    </source>
</evidence>
<accession>A0A812P534</accession>
<dbReference type="OrthoDB" id="441380at2759"/>
<comment type="caution">
    <text evidence="2">The sequence shown here is derived from an EMBL/GenBank/DDBJ whole genome shotgun (WGS) entry which is preliminary data.</text>
</comment>
<gene>
    <name evidence="2" type="primary">LAMB1</name>
    <name evidence="2" type="ORF">SNAT2548_LOCUS17602</name>
</gene>
<evidence type="ECO:0000313" key="2">
    <source>
        <dbReference type="EMBL" id="CAE7336435.1"/>
    </source>
</evidence>
<feature type="coiled-coil region" evidence="1">
    <location>
        <begin position="9"/>
        <end position="290"/>
    </location>
</feature>
<dbReference type="AlphaFoldDB" id="A0A812P534"/>
<proteinExistence type="predicted"/>
<reference evidence="2" key="1">
    <citation type="submission" date="2021-02" db="EMBL/GenBank/DDBJ databases">
        <authorList>
            <person name="Dougan E. K."/>
            <person name="Rhodes N."/>
            <person name="Thang M."/>
            <person name="Chan C."/>
        </authorList>
    </citation>
    <scope>NUCLEOTIDE SEQUENCE</scope>
</reference>
<protein>
    <submittedName>
        <fullName evidence="2">LAMB1 protein</fullName>
    </submittedName>
</protein>
<organism evidence="2 3">
    <name type="scientific">Symbiodinium natans</name>
    <dbReference type="NCBI Taxonomy" id="878477"/>
    <lineage>
        <taxon>Eukaryota</taxon>
        <taxon>Sar</taxon>
        <taxon>Alveolata</taxon>
        <taxon>Dinophyceae</taxon>
        <taxon>Suessiales</taxon>
        <taxon>Symbiodiniaceae</taxon>
        <taxon>Symbiodinium</taxon>
    </lineage>
</organism>
<dbReference type="Gene3D" id="1.10.287.1490">
    <property type="match status" value="1"/>
</dbReference>
<sequence>MNGLFDGMEANLERKLQEQLQRRNAHAAQIEKGAEDLKRRMEEQLEVERRVGEELRMQIAVLQEIYTEVNDKLEMSQIAQQKMQASRNEMLTDIAQLQEKLTHADAESIQKAVNLEADVKHKEEQIIRLEEEKRRLRVSLRELGMQVKGDREVAEAQEGALQTQLAQIEAQLEVTTRASEQAKVELQYAKEQIQGLNNKVAELGKALQAAQLKEQELSRQLQASTAEVQRLQSEQKVLEADISDALQRERNLEVRLAQVQSKNQYLEDRLPKMEEENQKLIRRISLLEQVAQNQQVFNSKLSAAWSHVGRKMSMHGSSIRAMLVGLRWVQASYAENERLANELNQLEANFKEKEKETTKLATDLAMFQAFSQPLPGVL</sequence>
<feature type="coiled-coil region" evidence="1">
    <location>
        <begin position="329"/>
        <end position="363"/>
    </location>
</feature>
<keyword evidence="3" id="KW-1185">Reference proteome</keyword>
<keyword evidence="1" id="KW-0175">Coiled coil</keyword>
<name>A0A812P534_9DINO</name>
<evidence type="ECO:0000256" key="1">
    <source>
        <dbReference type="SAM" id="Coils"/>
    </source>
</evidence>